<proteinExistence type="predicted"/>
<protein>
    <submittedName>
        <fullName evidence="1">Uncharacterized protein</fullName>
    </submittedName>
</protein>
<feature type="non-terminal residue" evidence="1">
    <location>
        <position position="1"/>
    </location>
</feature>
<gene>
    <name evidence="1" type="ORF">LCGC14_2572110</name>
</gene>
<comment type="caution">
    <text evidence="1">The sequence shown here is derived from an EMBL/GenBank/DDBJ whole genome shotgun (WGS) entry which is preliminary data.</text>
</comment>
<organism evidence="1">
    <name type="scientific">marine sediment metagenome</name>
    <dbReference type="NCBI Taxonomy" id="412755"/>
    <lineage>
        <taxon>unclassified sequences</taxon>
        <taxon>metagenomes</taxon>
        <taxon>ecological metagenomes</taxon>
    </lineage>
</organism>
<name>A0A0F9D9V6_9ZZZZ</name>
<sequence>PATEHIRVANLLLRSAATTGTDNGALVNRNWNDHAQGTNSQGHLLHIAERLRQEVSSWHDGVALTLKNVAGAALTTGNSSTAVELVTTVGSIYQLHKQTFPAHDMYVNANDDTHIVNDSVSPYLTTADLVTDVTAIADGTAIGVNKYFNLVIWGAQNKSGEAQHLLVNLPTGQYTTSANAVSDVDGYSIFSIPNAYRGVGFLIARLTFRLIAGSQWTYIAQEDLRGLIPPISAGVGVTTTDHALLANLLVDDHTLYLLADGTRALTGAWDMGSQNLTNVNIDGGTIGGVTLDGTITLGGQVFDAGSGYLEIDTTGRHGLVIDGGIVTGGATPLGRTQHWFSGNFVSDGSSNFAWKQTCGGRLTGADGDTAELIGSLFANTIVTQTAAETIGIVAQLRLAEPTTTKNVTTITTAATLYILDAPTEGTTNAAIYVASGDTNIQTMTLGGKLTAGANEIEGSNFDINGGTIDGVTIT</sequence>
<evidence type="ECO:0000313" key="1">
    <source>
        <dbReference type="EMBL" id="KKL08813.1"/>
    </source>
</evidence>
<feature type="non-terminal residue" evidence="1">
    <location>
        <position position="474"/>
    </location>
</feature>
<reference evidence="1" key="1">
    <citation type="journal article" date="2015" name="Nature">
        <title>Complex archaea that bridge the gap between prokaryotes and eukaryotes.</title>
        <authorList>
            <person name="Spang A."/>
            <person name="Saw J.H."/>
            <person name="Jorgensen S.L."/>
            <person name="Zaremba-Niedzwiedzka K."/>
            <person name="Martijn J."/>
            <person name="Lind A.E."/>
            <person name="van Eijk R."/>
            <person name="Schleper C."/>
            <person name="Guy L."/>
            <person name="Ettema T.J."/>
        </authorList>
    </citation>
    <scope>NUCLEOTIDE SEQUENCE</scope>
</reference>
<dbReference type="EMBL" id="LAZR01042728">
    <property type="protein sequence ID" value="KKL08813.1"/>
    <property type="molecule type" value="Genomic_DNA"/>
</dbReference>
<accession>A0A0F9D9V6</accession>
<dbReference type="AlphaFoldDB" id="A0A0F9D9V6"/>